<sequence>MRSEVATNFTTCETDEAIFTASINALVDVFCDFRGRSYDGFRGPEYEYPISDGTIPVNQVFPLELDTDMQESFQLPEASLAIGRRSQLGTLHRSAQRPTIPQGDEIEVEFHATGPYFRLDILVAIGILKVPETSFGYEAASMTITTSLVQFEKLCEKIPNPMSLPGAASSSLRFTTAMYGLMDMARLEERQISN</sequence>
<keyword evidence="2" id="KW-1185">Reference proteome</keyword>
<dbReference type="EMBL" id="SPNV01000025">
    <property type="protein sequence ID" value="KAF5865014.1"/>
    <property type="molecule type" value="Genomic_DNA"/>
</dbReference>
<comment type="caution">
    <text evidence="1">The sequence shown here is derived from an EMBL/GenBank/DDBJ whole genome shotgun (WGS) entry which is preliminary data.</text>
</comment>
<dbReference type="AlphaFoldDB" id="A0A8H6AC65"/>
<reference evidence="1 2" key="1">
    <citation type="submission" date="2019-04" db="EMBL/GenBank/DDBJ databases">
        <title>Aspergillus burnettii sp. nov., novel species from soil in southeast Queensland.</title>
        <authorList>
            <person name="Gilchrist C.L.M."/>
            <person name="Pitt J.I."/>
            <person name="Lange L."/>
            <person name="Lacey H.J."/>
            <person name="Vuong D."/>
            <person name="Midgley D.J."/>
            <person name="Greenfield P."/>
            <person name="Bradbury M."/>
            <person name="Lacey E."/>
            <person name="Busk P.K."/>
            <person name="Pilgaard B."/>
            <person name="Chooi Y.H."/>
            <person name="Piggott A.M."/>
        </authorList>
    </citation>
    <scope>NUCLEOTIDE SEQUENCE [LARGE SCALE GENOMIC DNA]</scope>
    <source>
        <strain evidence="1 2">FRR 5400</strain>
    </source>
</reference>
<evidence type="ECO:0000313" key="2">
    <source>
        <dbReference type="Proteomes" id="UP000541154"/>
    </source>
</evidence>
<proteinExistence type="predicted"/>
<dbReference type="Gene3D" id="3.90.180.10">
    <property type="entry name" value="Medium-chain alcohol dehydrogenases, catalytic domain"/>
    <property type="match status" value="1"/>
</dbReference>
<protein>
    <submittedName>
        <fullName evidence="1">Uncharacterized protein</fullName>
    </submittedName>
</protein>
<organism evidence="1 2">
    <name type="scientific">Petromyces alliaceus</name>
    <name type="common">Aspergillus alliaceus</name>
    <dbReference type="NCBI Taxonomy" id="209559"/>
    <lineage>
        <taxon>Eukaryota</taxon>
        <taxon>Fungi</taxon>
        <taxon>Dikarya</taxon>
        <taxon>Ascomycota</taxon>
        <taxon>Pezizomycotina</taxon>
        <taxon>Eurotiomycetes</taxon>
        <taxon>Eurotiomycetidae</taxon>
        <taxon>Eurotiales</taxon>
        <taxon>Aspergillaceae</taxon>
        <taxon>Aspergillus</taxon>
        <taxon>Aspergillus subgen. Circumdati</taxon>
    </lineage>
</organism>
<name>A0A8H6AC65_PETAA</name>
<accession>A0A8H6AC65</accession>
<dbReference type="Proteomes" id="UP000541154">
    <property type="component" value="Unassembled WGS sequence"/>
</dbReference>
<evidence type="ECO:0000313" key="1">
    <source>
        <dbReference type="EMBL" id="KAF5865014.1"/>
    </source>
</evidence>
<gene>
    <name evidence="1" type="ORF">ETB97_005579</name>
</gene>